<dbReference type="PANTHER" id="PTHR46191">
    <property type="match status" value="1"/>
</dbReference>
<sequence length="91" mass="10552">MYLTHRIQLVTFDALYTLIVPRLPIHVQYSQTFEPYLGALDPDSLRQSFRVAFRSLEKEDPVYSKGSYPWWAEVIRRTALGAGADEKGMWS</sequence>
<dbReference type="GO" id="GO:0005634">
    <property type="term" value="C:nucleus"/>
    <property type="evidence" value="ECO:0007669"/>
    <property type="project" value="TreeGrafter"/>
</dbReference>
<dbReference type="Gene3D" id="1.10.150.720">
    <property type="entry name" value="Haloacid dehalogenase-like hydrolase"/>
    <property type="match status" value="1"/>
</dbReference>
<dbReference type="AlphaFoldDB" id="A0A9P7FSY4"/>
<dbReference type="InterPro" id="IPR044924">
    <property type="entry name" value="HAD-SF_hydro_IA_REG-2-like_cap"/>
</dbReference>
<dbReference type="InterPro" id="IPR023214">
    <property type="entry name" value="HAD_sf"/>
</dbReference>
<protein>
    <submittedName>
        <fullName evidence="1">Uncharacterized protein</fullName>
    </submittedName>
</protein>
<evidence type="ECO:0000313" key="2">
    <source>
        <dbReference type="Proteomes" id="UP000717328"/>
    </source>
</evidence>
<organism evidence="1 2">
    <name type="scientific">Sphagnurus paluster</name>
    <dbReference type="NCBI Taxonomy" id="117069"/>
    <lineage>
        <taxon>Eukaryota</taxon>
        <taxon>Fungi</taxon>
        <taxon>Dikarya</taxon>
        <taxon>Basidiomycota</taxon>
        <taxon>Agaricomycotina</taxon>
        <taxon>Agaricomycetes</taxon>
        <taxon>Agaricomycetidae</taxon>
        <taxon>Agaricales</taxon>
        <taxon>Tricholomatineae</taxon>
        <taxon>Lyophyllaceae</taxon>
        <taxon>Sphagnurus</taxon>
    </lineage>
</organism>
<dbReference type="Gene3D" id="3.40.50.1000">
    <property type="entry name" value="HAD superfamily/HAD-like"/>
    <property type="match status" value="1"/>
</dbReference>
<reference evidence="1" key="2">
    <citation type="submission" date="2021-10" db="EMBL/GenBank/DDBJ databases">
        <title>Phylogenomics reveals ancestral predisposition of the termite-cultivated fungus Termitomyces towards a domesticated lifestyle.</title>
        <authorList>
            <person name="Auxier B."/>
            <person name="Grum-Grzhimaylo A."/>
            <person name="Cardenas M.E."/>
            <person name="Lodge J.D."/>
            <person name="Laessoe T."/>
            <person name="Pedersen O."/>
            <person name="Smith M.E."/>
            <person name="Kuyper T.W."/>
            <person name="Franco-Molano E.A."/>
            <person name="Baroni T.J."/>
            <person name="Aanen D.K."/>
        </authorList>
    </citation>
    <scope>NUCLEOTIDE SEQUENCE</scope>
    <source>
        <strain evidence="1">D49</strain>
    </source>
</reference>
<dbReference type="PANTHER" id="PTHR46191:SF2">
    <property type="entry name" value="HALOACID DEHALOGENASE-LIKE HYDROLASE DOMAIN-CONTAINING PROTEIN 3"/>
    <property type="match status" value="1"/>
</dbReference>
<keyword evidence="2" id="KW-1185">Reference proteome</keyword>
<dbReference type="InterPro" id="IPR051828">
    <property type="entry name" value="HAD-like_hydrolase_domain"/>
</dbReference>
<proteinExistence type="predicted"/>
<dbReference type="EMBL" id="JABCKI010006277">
    <property type="protein sequence ID" value="KAG5634780.1"/>
    <property type="molecule type" value="Genomic_DNA"/>
</dbReference>
<dbReference type="Proteomes" id="UP000717328">
    <property type="component" value="Unassembled WGS sequence"/>
</dbReference>
<reference evidence="1" key="1">
    <citation type="submission" date="2021-02" db="EMBL/GenBank/DDBJ databases">
        <authorList>
            <person name="Nieuwenhuis M."/>
            <person name="Van De Peppel L.J.J."/>
        </authorList>
    </citation>
    <scope>NUCLEOTIDE SEQUENCE</scope>
    <source>
        <strain evidence="1">D49</strain>
    </source>
</reference>
<dbReference type="OrthoDB" id="444127at2759"/>
<name>A0A9P7FSY4_9AGAR</name>
<comment type="caution">
    <text evidence="1">The sequence shown here is derived from an EMBL/GenBank/DDBJ whole genome shotgun (WGS) entry which is preliminary data.</text>
</comment>
<gene>
    <name evidence="1" type="ORF">H0H81_000805</name>
</gene>
<accession>A0A9P7FSY4</accession>
<evidence type="ECO:0000313" key="1">
    <source>
        <dbReference type="EMBL" id="KAG5634780.1"/>
    </source>
</evidence>